<dbReference type="GO" id="GO:0003700">
    <property type="term" value="F:DNA-binding transcription factor activity"/>
    <property type="evidence" value="ECO:0007669"/>
    <property type="project" value="TreeGrafter"/>
</dbReference>
<evidence type="ECO:0000256" key="1">
    <source>
        <dbReference type="ARBA" id="ARBA00023015"/>
    </source>
</evidence>
<evidence type="ECO:0000313" key="6">
    <source>
        <dbReference type="Proteomes" id="UP000425916"/>
    </source>
</evidence>
<protein>
    <submittedName>
        <fullName evidence="5">HTH-type transcriptional repressor CytR</fullName>
    </submittedName>
</protein>
<keyword evidence="6" id="KW-1185">Reference proteome</keyword>
<evidence type="ECO:0000259" key="4">
    <source>
        <dbReference type="PROSITE" id="PS50932"/>
    </source>
</evidence>
<keyword evidence="2" id="KW-0238">DNA-binding</keyword>
<dbReference type="Pfam" id="PF13377">
    <property type="entry name" value="Peripla_BP_3"/>
    <property type="match status" value="1"/>
</dbReference>
<keyword evidence="3" id="KW-0804">Transcription</keyword>
<dbReference type="Gene3D" id="3.40.50.2300">
    <property type="match status" value="2"/>
</dbReference>
<dbReference type="PANTHER" id="PTHR30146:SF109">
    <property type="entry name" value="HTH-TYPE TRANSCRIPTIONAL REGULATOR GALS"/>
    <property type="match status" value="1"/>
</dbReference>
<dbReference type="Gene3D" id="1.10.260.40">
    <property type="entry name" value="lambda repressor-like DNA-binding domains"/>
    <property type="match status" value="1"/>
</dbReference>
<proteinExistence type="predicted"/>
<dbReference type="Proteomes" id="UP000425916">
    <property type="component" value="Chromosome"/>
</dbReference>
<reference evidence="5 6" key="1">
    <citation type="submission" date="2019-11" db="EMBL/GenBank/DDBJ databases">
        <title>Genome sequence of Moorella glycerini DSM11254.</title>
        <authorList>
            <person name="Poehlein A."/>
            <person name="Boeer T."/>
            <person name="Daniel R."/>
        </authorList>
    </citation>
    <scope>NUCLEOTIDE SEQUENCE [LARGE SCALE GENOMIC DNA]</scope>
    <source>
        <strain evidence="5 6">DSM 11254</strain>
    </source>
</reference>
<dbReference type="InterPro" id="IPR000843">
    <property type="entry name" value="HTH_LacI"/>
</dbReference>
<feature type="domain" description="HTH lacI-type" evidence="4">
    <location>
        <begin position="1"/>
        <end position="55"/>
    </location>
</feature>
<keyword evidence="1" id="KW-0805">Transcription regulation</keyword>
<organism evidence="5 6">
    <name type="scientific">Neomoorella glycerini</name>
    <dbReference type="NCBI Taxonomy" id="55779"/>
    <lineage>
        <taxon>Bacteria</taxon>
        <taxon>Bacillati</taxon>
        <taxon>Bacillota</taxon>
        <taxon>Clostridia</taxon>
        <taxon>Neomoorellales</taxon>
        <taxon>Neomoorellaceae</taxon>
        <taxon>Neomoorella</taxon>
    </lineage>
</organism>
<evidence type="ECO:0000256" key="2">
    <source>
        <dbReference type="ARBA" id="ARBA00023125"/>
    </source>
</evidence>
<sequence>MDIKTIAAKAGVSIATVSRALNKPEMVRPQTRARIMQIVDEMQYSPNPLAKSLLTGRTYTVALVFPTLRNPYFSQLAEGCEAELSNAGYTTSIFSFEEEISKQRTIFNNIIRRHVDGIILAGSGSLQAGYQQILEGLNIPIVVVEDMPDLDTIPVRAGISCINIDDRQGTQMAIKYFLQKGHREIGIIAGEGQMLLTRRRLEAARSVLKEAGLTLNHIVNGSYISVESGYRGMLRLLDSDARMTAVFAFNDLLAIGALNAVLDRGLQVPGDVAIIGFDDIPLAAYTRPRLSTVHSPSNEIGAYAARMLLEHIAEEKAASTRRRVFIPAKLVIRETC</sequence>
<dbReference type="AlphaFoldDB" id="A0A6I5ZNB1"/>
<dbReference type="GO" id="GO:0000976">
    <property type="term" value="F:transcription cis-regulatory region binding"/>
    <property type="evidence" value="ECO:0007669"/>
    <property type="project" value="TreeGrafter"/>
</dbReference>
<dbReference type="SUPFAM" id="SSF53822">
    <property type="entry name" value="Periplasmic binding protein-like I"/>
    <property type="match status" value="1"/>
</dbReference>
<dbReference type="InterPro" id="IPR028082">
    <property type="entry name" value="Peripla_BP_I"/>
</dbReference>
<dbReference type="CDD" id="cd01392">
    <property type="entry name" value="HTH_LacI"/>
    <property type="match status" value="1"/>
</dbReference>
<dbReference type="PANTHER" id="PTHR30146">
    <property type="entry name" value="LACI-RELATED TRANSCRIPTIONAL REPRESSOR"/>
    <property type="match status" value="1"/>
</dbReference>
<dbReference type="RefSeq" id="WP_170290885.1">
    <property type="nucleotide sequence ID" value="NZ_CP046244.1"/>
</dbReference>
<dbReference type="PROSITE" id="PS50932">
    <property type="entry name" value="HTH_LACI_2"/>
    <property type="match status" value="1"/>
</dbReference>
<dbReference type="EMBL" id="CP046244">
    <property type="protein sequence ID" value="QGP91101.1"/>
    <property type="molecule type" value="Genomic_DNA"/>
</dbReference>
<accession>A0A6I5ZNB1</accession>
<dbReference type="CDD" id="cd06267">
    <property type="entry name" value="PBP1_LacI_sugar_binding-like"/>
    <property type="match status" value="1"/>
</dbReference>
<dbReference type="SMART" id="SM00354">
    <property type="entry name" value="HTH_LACI"/>
    <property type="match status" value="1"/>
</dbReference>
<gene>
    <name evidence="5" type="primary">cytR</name>
    <name evidence="5" type="ORF">MGLY_04250</name>
</gene>
<dbReference type="InterPro" id="IPR010982">
    <property type="entry name" value="Lambda_DNA-bd_dom_sf"/>
</dbReference>
<dbReference type="Pfam" id="PF00356">
    <property type="entry name" value="LacI"/>
    <property type="match status" value="1"/>
</dbReference>
<evidence type="ECO:0000313" key="5">
    <source>
        <dbReference type="EMBL" id="QGP91101.1"/>
    </source>
</evidence>
<name>A0A6I5ZNB1_9FIRM</name>
<dbReference type="InterPro" id="IPR046335">
    <property type="entry name" value="LacI/GalR-like_sensor"/>
</dbReference>
<evidence type="ECO:0000256" key="3">
    <source>
        <dbReference type="ARBA" id="ARBA00023163"/>
    </source>
</evidence>
<dbReference type="SUPFAM" id="SSF47413">
    <property type="entry name" value="lambda repressor-like DNA-binding domains"/>
    <property type="match status" value="1"/>
</dbReference>